<dbReference type="GO" id="GO:0043709">
    <property type="term" value="P:cell adhesion involved in single-species biofilm formation"/>
    <property type="evidence" value="ECO:0007669"/>
    <property type="project" value="TreeGrafter"/>
</dbReference>
<feature type="domain" description="GGDEF" evidence="7">
    <location>
        <begin position="329"/>
        <end position="466"/>
    </location>
</feature>
<dbReference type="PANTHER" id="PTHR45138:SF9">
    <property type="entry name" value="DIGUANYLATE CYCLASE DGCM-RELATED"/>
    <property type="match status" value="1"/>
</dbReference>
<comment type="catalytic activity">
    <reaction evidence="4">
        <text>2 GTP = 3',3'-c-di-GMP + 2 diphosphate</text>
        <dbReference type="Rhea" id="RHEA:24898"/>
        <dbReference type="ChEBI" id="CHEBI:33019"/>
        <dbReference type="ChEBI" id="CHEBI:37565"/>
        <dbReference type="ChEBI" id="CHEBI:58805"/>
        <dbReference type="EC" id="2.7.7.65"/>
    </reaction>
</comment>
<feature type="domain" description="PAC" evidence="6">
    <location>
        <begin position="111"/>
        <end position="163"/>
    </location>
</feature>
<dbReference type="Pfam" id="PF00990">
    <property type="entry name" value="GGDEF"/>
    <property type="match status" value="1"/>
</dbReference>
<dbReference type="Gene3D" id="3.30.450.20">
    <property type="entry name" value="PAS domain"/>
    <property type="match status" value="2"/>
</dbReference>
<dbReference type="FunFam" id="3.30.70.270:FF:000001">
    <property type="entry name" value="Diguanylate cyclase domain protein"/>
    <property type="match status" value="1"/>
</dbReference>
<evidence type="ECO:0000259" key="7">
    <source>
        <dbReference type="PROSITE" id="PS50887"/>
    </source>
</evidence>
<dbReference type="EC" id="2.7.7.65" evidence="3"/>
<evidence type="ECO:0000256" key="1">
    <source>
        <dbReference type="ARBA" id="ARBA00001946"/>
    </source>
</evidence>
<dbReference type="Pfam" id="PF08447">
    <property type="entry name" value="PAS_3"/>
    <property type="match status" value="1"/>
</dbReference>
<comment type="cofactor">
    <cofactor evidence="1">
        <name>Mg(2+)</name>
        <dbReference type="ChEBI" id="CHEBI:18420"/>
    </cofactor>
</comment>
<dbReference type="Gene3D" id="3.30.70.270">
    <property type="match status" value="1"/>
</dbReference>
<dbReference type="SUPFAM" id="SSF55073">
    <property type="entry name" value="Nucleotide cyclase"/>
    <property type="match status" value="1"/>
</dbReference>
<dbReference type="GO" id="GO:0052621">
    <property type="term" value="F:diguanylate cyclase activity"/>
    <property type="evidence" value="ECO:0007669"/>
    <property type="project" value="UniProtKB-EC"/>
</dbReference>
<dbReference type="InterPro" id="IPR050469">
    <property type="entry name" value="Diguanylate_Cyclase"/>
</dbReference>
<proteinExistence type="predicted"/>
<keyword evidence="8" id="KW-0808">Transferase</keyword>
<evidence type="ECO:0000313" key="8">
    <source>
        <dbReference type="EMBL" id="MDN0088718.1"/>
    </source>
</evidence>
<protein>
    <recommendedName>
        <fullName evidence="3">diguanylate cyclase</fullName>
        <ecNumber evidence="3">2.7.7.65</ecNumber>
    </recommendedName>
</protein>
<dbReference type="InterPro" id="IPR000160">
    <property type="entry name" value="GGDEF_dom"/>
</dbReference>
<dbReference type="Proteomes" id="UP001167864">
    <property type="component" value="Unassembled WGS sequence"/>
</dbReference>
<gene>
    <name evidence="8" type="ORF">QVN42_15285</name>
</gene>
<dbReference type="NCBIfam" id="TIGR00254">
    <property type="entry name" value="GGDEF"/>
    <property type="match status" value="1"/>
</dbReference>
<dbReference type="SMART" id="SM00091">
    <property type="entry name" value="PAS"/>
    <property type="match status" value="2"/>
</dbReference>
<feature type="domain" description="PAC" evidence="6">
    <location>
        <begin position="246"/>
        <end position="297"/>
    </location>
</feature>
<dbReference type="PANTHER" id="PTHR45138">
    <property type="entry name" value="REGULATORY COMPONENTS OF SENSORY TRANSDUCTION SYSTEM"/>
    <property type="match status" value="1"/>
</dbReference>
<dbReference type="AlphaFoldDB" id="A0AAW7K065"/>
<dbReference type="SUPFAM" id="SSF55785">
    <property type="entry name" value="PYP-like sensor domain (PAS domain)"/>
    <property type="match status" value="2"/>
</dbReference>
<comment type="caution">
    <text evidence="8">The sequence shown here is derived from an EMBL/GenBank/DDBJ whole genome shotgun (WGS) entry which is preliminary data.</text>
</comment>
<name>A0AAW7K065_9GAMM</name>
<comment type="pathway">
    <text evidence="2">Purine metabolism; 3',5'-cyclic di-GMP biosynthesis.</text>
</comment>
<dbReference type="InterPro" id="IPR013655">
    <property type="entry name" value="PAS_fold_3"/>
</dbReference>
<dbReference type="SMART" id="SM00267">
    <property type="entry name" value="GGDEF"/>
    <property type="match status" value="1"/>
</dbReference>
<evidence type="ECO:0000259" key="6">
    <source>
        <dbReference type="PROSITE" id="PS50113"/>
    </source>
</evidence>
<keyword evidence="8" id="KW-0548">Nucleotidyltransferase</keyword>
<dbReference type="InterPro" id="IPR035965">
    <property type="entry name" value="PAS-like_dom_sf"/>
</dbReference>
<dbReference type="InterPro" id="IPR001610">
    <property type="entry name" value="PAC"/>
</dbReference>
<dbReference type="CDD" id="cd00130">
    <property type="entry name" value="PAS"/>
    <property type="match status" value="2"/>
</dbReference>
<sequence length="466" mass="53382">MGLRYFYRNSLRLFARKLVGNYRKSDRSHKHYGNVQLINLHLESLLNAATQVAIITTDLDNRIQIFNAGAEKMFGYKKEDVLGKLATEVIYVDSNKVEQSCVRNLLKNQPESSEWLYRRKDGDAFWGDLSIHVINNEYNEPIGYVSLISDISERKELLLKLENSKRIMDKLTRNIPAMIYAYHLSETGESYFKYCSDGIHKVFGLSPEQVTNIPRQNNPIFSLIHPEDMTMLQEEVVVSRRDLSVWRCDFRVILPDRGMRWLHGESFPTRHDDGSTMWYGSFFDITELKQSESILKALAQTDVLTGVSNRRHFDEVYHQTWEVCRVSEESLSVLMIDFDNFKSFNDQYGHARGDICLKLVVETLSSSIRENTDMIARYGGEEFIVLLSPSTHEEALLVAERMRDSIERLDIPHAMSPKGKVTISIGVATMVPMKNGLSASDVSDIADKALYRAKQAGKNRVEAVSL</sequence>
<dbReference type="EMBL" id="JAUEHU010000016">
    <property type="protein sequence ID" value="MDN0088718.1"/>
    <property type="molecule type" value="Genomic_DNA"/>
</dbReference>
<organism evidence="8 9">
    <name type="scientific">Yersinia nurmii</name>
    <dbReference type="NCBI Taxonomy" id="685706"/>
    <lineage>
        <taxon>Bacteria</taxon>
        <taxon>Pseudomonadati</taxon>
        <taxon>Pseudomonadota</taxon>
        <taxon>Gammaproteobacteria</taxon>
        <taxon>Enterobacterales</taxon>
        <taxon>Yersiniaceae</taxon>
        <taxon>Yersinia</taxon>
    </lineage>
</organism>
<feature type="domain" description="PAS" evidence="5">
    <location>
        <begin position="164"/>
        <end position="236"/>
    </location>
</feature>
<dbReference type="InterPro" id="IPR029787">
    <property type="entry name" value="Nucleotide_cyclase"/>
</dbReference>
<dbReference type="PROSITE" id="PS50113">
    <property type="entry name" value="PAC"/>
    <property type="match status" value="2"/>
</dbReference>
<dbReference type="GO" id="GO:1902201">
    <property type="term" value="P:negative regulation of bacterial-type flagellum-dependent cell motility"/>
    <property type="evidence" value="ECO:0007669"/>
    <property type="project" value="TreeGrafter"/>
</dbReference>
<dbReference type="CDD" id="cd01949">
    <property type="entry name" value="GGDEF"/>
    <property type="match status" value="1"/>
</dbReference>
<evidence type="ECO:0000313" key="9">
    <source>
        <dbReference type="Proteomes" id="UP001167864"/>
    </source>
</evidence>
<dbReference type="InterPro" id="IPR000014">
    <property type="entry name" value="PAS"/>
</dbReference>
<dbReference type="GO" id="GO:0005886">
    <property type="term" value="C:plasma membrane"/>
    <property type="evidence" value="ECO:0007669"/>
    <property type="project" value="TreeGrafter"/>
</dbReference>
<evidence type="ECO:0000259" key="5">
    <source>
        <dbReference type="PROSITE" id="PS50112"/>
    </source>
</evidence>
<accession>A0AAW7K065</accession>
<dbReference type="SMART" id="SM00086">
    <property type="entry name" value="PAC"/>
    <property type="match status" value="2"/>
</dbReference>
<evidence type="ECO:0000256" key="2">
    <source>
        <dbReference type="ARBA" id="ARBA00004665"/>
    </source>
</evidence>
<evidence type="ECO:0000256" key="3">
    <source>
        <dbReference type="ARBA" id="ARBA00012528"/>
    </source>
</evidence>
<dbReference type="NCBIfam" id="TIGR00229">
    <property type="entry name" value="sensory_box"/>
    <property type="match status" value="1"/>
</dbReference>
<dbReference type="InterPro" id="IPR043128">
    <property type="entry name" value="Rev_trsase/Diguanyl_cyclase"/>
</dbReference>
<dbReference type="PROSITE" id="PS50887">
    <property type="entry name" value="GGDEF"/>
    <property type="match status" value="1"/>
</dbReference>
<dbReference type="PROSITE" id="PS50112">
    <property type="entry name" value="PAS"/>
    <property type="match status" value="2"/>
</dbReference>
<dbReference type="RefSeq" id="WP_289818206.1">
    <property type="nucleotide sequence ID" value="NZ_JAUEHU010000016.1"/>
</dbReference>
<dbReference type="Pfam" id="PF13426">
    <property type="entry name" value="PAS_9"/>
    <property type="match status" value="1"/>
</dbReference>
<evidence type="ECO:0000256" key="4">
    <source>
        <dbReference type="ARBA" id="ARBA00034247"/>
    </source>
</evidence>
<reference evidence="8" key="1">
    <citation type="submission" date="2023-06" db="EMBL/GenBank/DDBJ databases">
        <authorList>
            <person name="Polev D.E."/>
            <person name="Saitova A.T."/>
            <person name="Bogumilchik E.A."/>
            <person name="Kokorina G.I."/>
            <person name="Voskresenskaia E.A."/>
        </authorList>
    </citation>
    <scope>NUCLEOTIDE SEQUENCE</scope>
    <source>
        <strain evidence="8">2145 StPb PI</strain>
    </source>
</reference>
<feature type="domain" description="PAS" evidence="5">
    <location>
        <begin position="38"/>
        <end position="109"/>
    </location>
</feature>
<dbReference type="InterPro" id="IPR000700">
    <property type="entry name" value="PAS-assoc_C"/>
</dbReference>